<dbReference type="KEGG" id="fal:FRAAL3257"/>
<gene>
    <name evidence="1" type="ordered locus">FRAAL3257</name>
</gene>
<dbReference type="EMBL" id="CT573213">
    <property type="protein sequence ID" value="CAJ61901.1"/>
    <property type="molecule type" value="Genomic_DNA"/>
</dbReference>
<dbReference type="eggNOG" id="ENOG5033H8G">
    <property type="taxonomic scope" value="Bacteria"/>
</dbReference>
<evidence type="ECO:0000313" key="1">
    <source>
        <dbReference type="EMBL" id="CAJ61901.1"/>
    </source>
</evidence>
<dbReference type="AlphaFoldDB" id="Q0RKQ4"/>
<dbReference type="HOGENOM" id="CLU_2478818_0_0_11"/>
<reference evidence="1 2" key="1">
    <citation type="journal article" date="2007" name="Genome Res.">
        <title>Genome characteristics of facultatively symbiotic Frankia sp. strains reflect host range and host plant biogeography.</title>
        <authorList>
            <person name="Normand P."/>
            <person name="Lapierre P."/>
            <person name="Tisa L.S."/>
            <person name="Gogarten J.P."/>
            <person name="Alloisio N."/>
            <person name="Bagnarol E."/>
            <person name="Bassi C.A."/>
            <person name="Berry A.M."/>
            <person name="Bickhart D.M."/>
            <person name="Choisne N."/>
            <person name="Couloux A."/>
            <person name="Cournoyer B."/>
            <person name="Cruveiller S."/>
            <person name="Daubin V."/>
            <person name="Demange N."/>
            <person name="Francino M.P."/>
            <person name="Goltsman E."/>
            <person name="Huang Y."/>
            <person name="Kopp O.R."/>
            <person name="Labarre L."/>
            <person name="Lapidus A."/>
            <person name="Lavire C."/>
            <person name="Marechal J."/>
            <person name="Martinez M."/>
            <person name="Mastronunzio J.E."/>
            <person name="Mullin B.C."/>
            <person name="Niemann J."/>
            <person name="Pujic P."/>
            <person name="Rawnsley T."/>
            <person name="Rouy Z."/>
            <person name="Schenowitz C."/>
            <person name="Sellstedt A."/>
            <person name="Tavares F."/>
            <person name="Tomkins J.P."/>
            <person name="Vallenet D."/>
            <person name="Valverde C."/>
            <person name="Wall L.G."/>
            <person name="Wang Y."/>
            <person name="Medigue C."/>
            <person name="Benson D.R."/>
        </authorList>
    </citation>
    <scope>NUCLEOTIDE SEQUENCE [LARGE SCALE GENOMIC DNA]</scope>
    <source>
        <strain evidence="2">DSM 45986 / CECT 9034 / ACN14a</strain>
    </source>
</reference>
<protein>
    <submittedName>
        <fullName evidence="1">Uncharacterized protein</fullName>
    </submittedName>
</protein>
<accession>Q0RKQ4</accession>
<dbReference type="Proteomes" id="UP000000657">
    <property type="component" value="Chromosome"/>
</dbReference>
<name>Q0RKQ4_FRAAA</name>
<keyword evidence="2" id="KW-1185">Reference proteome</keyword>
<evidence type="ECO:0000313" key="2">
    <source>
        <dbReference type="Proteomes" id="UP000000657"/>
    </source>
</evidence>
<organism evidence="1 2">
    <name type="scientific">Frankia alni (strain DSM 45986 / CECT 9034 / ACN14a)</name>
    <dbReference type="NCBI Taxonomy" id="326424"/>
    <lineage>
        <taxon>Bacteria</taxon>
        <taxon>Bacillati</taxon>
        <taxon>Actinomycetota</taxon>
        <taxon>Actinomycetes</taxon>
        <taxon>Frankiales</taxon>
        <taxon>Frankiaceae</taxon>
        <taxon>Frankia</taxon>
    </lineage>
</organism>
<sequence>MAGAAALAFVATRPAIPPGLGWTVVGLNVVSGLGCLGVTATDLISLTTFGTAFMIVGAAVAAVYAALEYTGLRRTIEAGDSRTAEAR</sequence>
<proteinExistence type="predicted"/>